<dbReference type="Proteomes" id="UP000652761">
    <property type="component" value="Unassembled WGS sequence"/>
</dbReference>
<comment type="caution">
    <text evidence="3">The sequence shown here is derived from an EMBL/GenBank/DDBJ whole genome shotgun (WGS) entry which is preliminary data.</text>
</comment>
<evidence type="ECO:0000256" key="1">
    <source>
        <dbReference type="ARBA" id="ARBA00009995"/>
    </source>
</evidence>
<dbReference type="PANTHER" id="PTHR11926:SF774">
    <property type="entry name" value="UDP-GLYCOSYLTRANSFERASE 85A1-RELATED"/>
    <property type="match status" value="1"/>
</dbReference>
<name>A0A843UQQ3_COLES</name>
<evidence type="ECO:0000256" key="2">
    <source>
        <dbReference type="ARBA" id="ARBA00022679"/>
    </source>
</evidence>
<organism evidence="3 4">
    <name type="scientific">Colocasia esculenta</name>
    <name type="common">Wild taro</name>
    <name type="synonym">Arum esculentum</name>
    <dbReference type="NCBI Taxonomy" id="4460"/>
    <lineage>
        <taxon>Eukaryota</taxon>
        <taxon>Viridiplantae</taxon>
        <taxon>Streptophyta</taxon>
        <taxon>Embryophyta</taxon>
        <taxon>Tracheophyta</taxon>
        <taxon>Spermatophyta</taxon>
        <taxon>Magnoliopsida</taxon>
        <taxon>Liliopsida</taxon>
        <taxon>Araceae</taxon>
        <taxon>Aroideae</taxon>
        <taxon>Colocasieae</taxon>
        <taxon>Colocasia</taxon>
    </lineage>
</organism>
<sequence length="199" mass="21649">MSNQQLLEFAWGLTGNGQDFLWVIHSDLVRGDSAVLPDKFLQDTSTAWGLLTSWCPQEAVLTHPAIGGFFSHCGWNSTLESICGCWGIDMGIDSNVRREEVGALIGDLMAGTKGEEMRKKALSWKESAENAAKPGGSSAMNLDKLVESVLLSPRCCMWCCAAASNGRDQGRRDEEEGAVLEGKRGECRQAGKLFRHEPG</sequence>
<dbReference type="OrthoDB" id="780888at2759"/>
<gene>
    <name evidence="3" type="ORF">Taro_016609</name>
</gene>
<dbReference type="GO" id="GO:0080044">
    <property type="term" value="F:quercetin 7-O-glucosyltransferase activity"/>
    <property type="evidence" value="ECO:0007669"/>
    <property type="project" value="TreeGrafter"/>
</dbReference>
<accession>A0A843UQQ3</accession>
<keyword evidence="2" id="KW-0808">Transferase</keyword>
<protein>
    <submittedName>
        <fullName evidence="3">Uncharacterized protein</fullName>
    </submittedName>
</protein>
<keyword evidence="4" id="KW-1185">Reference proteome</keyword>
<evidence type="ECO:0000313" key="3">
    <source>
        <dbReference type="EMBL" id="MQL84114.1"/>
    </source>
</evidence>
<dbReference type="Pfam" id="PF00201">
    <property type="entry name" value="UDPGT"/>
    <property type="match status" value="1"/>
</dbReference>
<dbReference type="AlphaFoldDB" id="A0A843UQQ3"/>
<reference evidence="3" key="1">
    <citation type="submission" date="2017-07" db="EMBL/GenBank/DDBJ databases">
        <title>Taro Niue Genome Assembly and Annotation.</title>
        <authorList>
            <person name="Atibalentja N."/>
            <person name="Keating K."/>
            <person name="Fields C.J."/>
        </authorList>
    </citation>
    <scope>NUCLEOTIDE SEQUENCE</scope>
    <source>
        <strain evidence="3">Niue_2</strain>
        <tissue evidence="3">Leaf</tissue>
    </source>
</reference>
<dbReference type="Gene3D" id="3.40.50.2000">
    <property type="entry name" value="Glycogen Phosphorylase B"/>
    <property type="match status" value="1"/>
</dbReference>
<dbReference type="EMBL" id="NMUH01000739">
    <property type="protein sequence ID" value="MQL84114.1"/>
    <property type="molecule type" value="Genomic_DNA"/>
</dbReference>
<dbReference type="PANTHER" id="PTHR11926">
    <property type="entry name" value="GLUCOSYL/GLUCURONOSYL TRANSFERASES"/>
    <property type="match status" value="1"/>
</dbReference>
<dbReference type="SUPFAM" id="SSF53756">
    <property type="entry name" value="UDP-Glycosyltransferase/glycogen phosphorylase"/>
    <property type="match status" value="1"/>
</dbReference>
<dbReference type="GO" id="GO:0080043">
    <property type="term" value="F:quercetin 3-O-glucosyltransferase activity"/>
    <property type="evidence" value="ECO:0007669"/>
    <property type="project" value="TreeGrafter"/>
</dbReference>
<dbReference type="InterPro" id="IPR002213">
    <property type="entry name" value="UDP_glucos_trans"/>
</dbReference>
<evidence type="ECO:0000313" key="4">
    <source>
        <dbReference type="Proteomes" id="UP000652761"/>
    </source>
</evidence>
<proteinExistence type="inferred from homology"/>
<comment type="similarity">
    <text evidence="1">Belongs to the UDP-glycosyltransferase family.</text>
</comment>